<proteinExistence type="predicted"/>
<dbReference type="Gene3D" id="3.40.190.10">
    <property type="entry name" value="Periplasmic binding protein-like II"/>
    <property type="match status" value="2"/>
</dbReference>
<protein>
    <recommendedName>
        <fullName evidence="3">ABC transporter substrate-binding protein</fullName>
    </recommendedName>
</protein>
<gene>
    <name evidence="1" type="ORF">OIE_05582</name>
</gene>
<dbReference type="InterPro" id="IPR006059">
    <property type="entry name" value="SBP"/>
</dbReference>
<dbReference type="PANTHER" id="PTHR43649">
    <property type="entry name" value="ARABINOSE-BINDING PROTEIN-RELATED"/>
    <property type="match status" value="1"/>
</dbReference>
<organism evidence="1 2">
    <name type="scientific">Enterococcus faecium EnGen0003</name>
    <dbReference type="NCBI Taxonomy" id="1138901"/>
    <lineage>
        <taxon>Bacteria</taxon>
        <taxon>Bacillati</taxon>
        <taxon>Bacillota</taxon>
        <taxon>Bacilli</taxon>
        <taxon>Lactobacillales</taxon>
        <taxon>Enterococcaceae</taxon>
        <taxon>Enterococcus</taxon>
    </lineage>
</organism>
<evidence type="ECO:0000313" key="2">
    <source>
        <dbReference type="Proteomes" id="UP000010553"/>
    </source>
</evidence>
<dbReference type="AlphaFoldDB" id="A0A828ZPV3"/>
<comment type="caution">
    <text evidence="1">The sequence shown here is derived from an EMBL/GenBank/DDBJ whole genome shotgun (WGS) entry which is preliminary data.</text>
</comment>
<evidence type="ECO:0008006" key="3">
    <source>
        <dbReference type="Google" id="ProtNLM"/>
    </source>
</evidence>
<reference evidence="1 2" key="1">
    <citation type="submission" date="2012-12" db="EMBL/GenBank/DDBJ databases">
        <title>The Genome Sequence of Enterococcus faecium E1590.</title>
        <authorList>
            <consortium name="The Broad Institute Genome Sequencing Platform"/>
            <consortium name="The Broad Institute Genome Sequencing Center for Infectious Disease"/>
            <person name="Earl A.M."/>
            <person name="Gilmore M.S."/>
            <person name="van Schaik W."/>
            <person name="Lebreton F."/>
            <person name="Willems R.J."/>
            <person name="Walker B."/>
            <person name="Young S.K."/>
            <person name="Zeng Q."/>
            <person name="Gargeya S."/>
            <person name="Fitzgerald M."/>
            <person name="Haas B."/>
            <person name="Abouelleil A."/>
            <person name="Alvarado L."/>
            <person name="Arachchi H.M."/>
            <person name="Berlin A.M."/>
            <person name="Chapman S.B."/>
            <person name="Dewar J."/>
            <person name="Goldberg J."/>
            <person name="Griggs A."/>
            <person name="Gujja S."/>
            <person name="Hansen M."/>
            <person name="Howarth C."/>
            <person name="Imamovic A."/>
            <person name="Larimer J."/>
            <person name="McCowan C."/>
            <person name="Murphy C."/>
            <person name="Neiman D."/>
            <person name="Pearson M."/>
            <person name="Priest M."/>
            <person name="Roberts A."/>
            <person name="Saif S."/>
            <person name="Shea T."/>
            <person name="Sisk P."/>
            <person name="Sykes S."/>
            <person name="Wortman J."/>
            <person name="Nusbaum C."/>
            <person name="Birren B."/>
        </authorList>
    </citation>
    <scope>NUCLEOTIDE SEQUENCE [LARGE SCALE GENOMIC DNA]</scope>
    <source>
        <strain evidence="1 2">E1590</strain>
    </source>
</reference>
<dbReference type="InterPro" id="IPR050490">
    <property type="entry name" value="Bact_solute-bd_prot1"/>
</dbReference>
<sequence>MLILPDEETFRSMFGFIRYSTKNRLGGRWMKKWKKQILILSFMLLASLVTAGCNAGRKKTETASSDERVEISFSWWGNDDRHQATQEMIAYFEEEYPEIAVKGEPSGFGDLDQAFTTRYAGNTLADITTLLYNWVPQFGQNDGFYDLDTIDTLDLSTYDPDFLKFGQVDGKQVAVPYGENTLVMYLNKSEYERHGIDISTLKTWDDYVEAAKKLPEGSYCVVSPTWRFPVTIWLQQKTGKSEFDEKGNMNWTEQDYLEAMTWYKEMADAGVFVSRQDYLENVGSEPVSLATNKKWIEGQYAGGIDWNAGIASNYESLKEIGDEMVIVDYPIAEGGTEVNLMSKPSLLFAVRKNVEHPEEVGTFLNEFLNGEEANKILGLSRGIPASNKAIEALSENGQLAGVMKEGFEYAQSATKINQTPFYEDGTLTTIYTTEMEAVELGRTDLETAARNVYTKTKDQAEKLAKDYKLQ</sequence>
<dbReference type="Proteomes" id="UP000010553">
    <property type="component" value="Unassembled WGS sequence"/>
</dbReference>
<dbReference type="EMBL" id="AHXC01000010">
    <property type="protein sequence ID" value="ELB00800.1"/>
    <property type="molecule type" value="Genomic_DNA"/>
</dbReference>
<accession>A0A828ZPV3</accession>
<evidence type="ECO:0000313" key="1">
    <source>
        <dbReference type="EMBL" id="ELB00800.1"/>
    </source>
</evidence>
<dbReference type="Pfam" id="PF13416">
    <property type="entry name" value="SBP_bac_8"/>
    <property type="match status" value="1"/>
</dbReference>
<dbReference type="SUPFAM" id="SSF53850">
    <property type="entry name" value="Periplasmic binding protein-like II"/>
    <property type="match status" value="1"/>
</dbReference>
<dbReference type="PANTHER" id="PTHR43649:SF11">
    <property type="entry name" value="ABC TRANSPORTER SUBSTRATE-BINDING PROTEIN YESO-RELATED"/>
    <property type="match status" value="1"/>
</dbReference>
<name>A0A828ZPV3_ENTFC</name>